<evidence type="ECO:0000256" key="2">
    <source>
        <dbReference type="ARBA" id="ARBA00022448"/>
    </source>
</evidence>
<feature type="transmembrane region" description="Helical" evidence="10">
    <location>
        <begin position="214"/>
        <end position="237"/>
    </location>
</feature>
<dbReference type="KEGG" id="hakz:J0X25_09855"/>
<evidence type="ECO:0000256" key="3">
    <source>
        <dbReference type="ARBA" id="ARBA00022449"/>
    </source>
</evidence>
<dbReference type="InterPro" id="IPR048279">
    <property type="entry name" value="MdtK-like"/>
</dbReference>
<feature type="transmembrane region" description="Helical" evidence="10">
    <location>
        <begin position="60"/>
        <end position="82"/>
    </location>
</feature>
<evidence type="ECO:0000313" key="11">
    <source>
        <dbReference type="EMBL" id="QSW97725.1"/>
    </source>
</evidence>
<evidence type="ECO:0000313" key="12">
    <source>
        <dbReference type="Proteomes" id="UP000663203"/>
    </source>
</evidence>
<sequence>MLSRLLVLLSRLLRSVLRALSGLLQRANVIERSRLRATVDLAWPRIVTGLARMSKQTADVAMVGVVLGPSAIAGLAFAYAYWQLGDRLSLGLSGGSISLVSQHYGADEIELANRAITQSYLLATALSIPLAVLFYWQADLLIGLMGGDAAAVDYGGTYLMVVAPAIVFEFYNKVASRIFAGVGDTFTPMVIRGGGAVINIVLNAVLIFGLGMGVVGAALGTAVSTAIITGGLLWGLVGKGYPTRDPLPVRLSFSGPLVDRGLLKPLVTVSAPLIFQQLARAVVAFPLLAIAAVFGSVAVAGYEIARRIRDLINSLSWGFSIASSSLVGRHIGGGDEELAAAYGSEIIRFSVLSYAVAAVFVVAFARPIAGVFVTEPEVVDLATTFVRVTAVATIGLGIDEAATGALRGAGDTRWPFYAALVGLYGFALPIAYVGVVTPLGVTALYLSLLAEMFVPAAITLYRYDSGVWRDVSRSLRERSEAVSE</sequence>
<keyword evidence="6 10" id="KW-1133">Transmembrane helix</keyword>
<keyword evidence="4" id="KW-1003">Cell membrane</keyword>
<dbReference type="PANTHER" id="PTHR43298">
    <property type="entry name" value="MULTIDRUG RESISTANCE PROTEIN NORM-RELATED"/>
    <property type="match status" value="1"/>
</dbReference>
<dbReference type="GO" id="GO:0042910">
    <property type="term" value="F:xenobiotic transmembrane transporter activity"/>
    <property type="evidence" value="ECO:0007669"/>
    <property type="project" value="InterPro"/>
</dbReference>
<keyword evidence="8 10" id="KW-0472">Membrane</keyword>
<feature type="transmembrane region" description="Helical" evidence="10">
    <location>
        <begin position="189"/>
        <end position="208"/>
    </location>
</feature>
<dbReference type="GO" id="GO:0015297">
    <property type="term" value="F:antiporter activity"/>
    <property type="evidence" value="ECO:0007669"/>
    <property type="project" value="UniProtKB-KW"/>
</dbReference>
<evidence type="ECO:0000256" key="4">
    <source>
        <dbReference type="ARBA" id="ARBA00022475"/>
    </source>
</evidence>
<evidence type="ECO:0000256" key="5">
    <source>
        <dbReference type="ARBA" id="ARBA00022692"/>
    </source>
</evidence>
<dbReference type="NCBIfam" id="TIGR00797">
    <property type="entry name" value="matE"/>
    <property type="match status" value="1"/>
</dbReference>
<feature type="transmembrane region" description="Helical" evidence="10">
    <location>
        <begin position="120"/>
        <end position="138"/>
    </location>
</feature>
<feature type="transmembrane region" description="Helical" evidence="10">
    <location>
        <begin position="351"/>
        <end position="373"/>
    </location>
</feature>
<dbReference type="PIRSF" id="PIRSF006603">
    <property type="entry name" value="DinF"/>
    <property type="match status" value="1"/>
</dbReference>
<gene>
    <name evidence="11" type="ORF">J0X25_09855</name>
</gene>
<name>A0A8A2VC23_9EURY</name>
<accession>A0A8A2VC23</accession>
<keyword evidence="3" id="KW-0050">Antiport</keyword>
<dbReference type="GeneID" id="63187610"/>
<protein>
    <recommendedName>
        <fullName evidence="9">Multidrug-efflux transporter</fullName>
    </recommendedName>
</protein>
<dbReference type="Proteomes" id="UP000663203">
    <property type="component" value="Chromosome"/>
</dbReference>
<keyword evidence="2" id="KW-0813">Transport</keyword>
<evidence type="ECO:0000256" key="8">
    <source>
        <dbReference type="ARBA" id="ARBA00023136"/>
    </source>
</evidence>
<dbReference type="RefSeq" id="WP_207287287.1">
    <property type="nucleotide sequence ID" value="NZ_CP071462.1"/>
</dbReference>
<dbReference type="InterPro" id="IPR002528">
    <property type="entry name" value="MATE_fam"/>
</dbReference>
<reference evidence="11 12" key="1">
    <citation type="submission" date="2021-03" db="EMBL/GenBank/DDBJ databases">
        <title>Haloterrigena longa sp. nov. and Haloterrigena limicola sp. nov., extremely halophilic archaea isolated from a salt lake.</title>
        <authorList>
            <person name="Henglin C."/>
        </authorList>
    </citation>
    <scope>NUCLEOTIDE SEQUENCE [LARGE SCALE GENOMIC DNA]</scope>
    <source>
        <strain evidence="11 12">KZCA68</strain>
    </source>
</reference>
<dbReference type="PANTHER" id="PTHR43298:SF2">
    <property type="entry name" value="FMN_FAD EXPORTER YEEO-RELATED"/>
    <property type="match status" value="1"/>
</dbReference>
<feature type="transmembrane region" description="Helical" evidence="10">
    <location>
        <begin position="414"/>
        <end position="437"/>
    </location>
</feature>
<dbReference type="GO" id="GO:0005886">
    <property type="term" value="C:plasma membrane"/>
    <property type="evidence" value="ECO:0007669"/>
    <property type="project" value="UniProtKB-SubCell"/>
</dbReference>
<feature type="transmembrane region" description="Helical" evidence="10">
    <location>
        <begin position="443"/>
        <end position="463"/>
    </location>
</feature>
<comment type="subcellular location">
    <subcellularLocation>
        <location evidence="1">Cell membrane</location>
        <topology evidence="1">Multi-pass membrane protein</topology>
    </subcellularLocation>
</comment>
<evidence type="ECO:0000256" key="6">
    <source>
        <dbReference type="ARBA" id="ARBA00022989"/>
    </source>
</evidence>
<organism evidence="11 12">
    <name type="scientific">Haloterrigena alkaliphila</name>
    <dbReference type="NCBI Taxonomy" id="2816475"/>
    <lineage>
        <taxon>Archaea</taxon>
        <taxon>Methanobacteriati</taxon>
        <taxon>Methanobacteriota</taxon>
        <taxon>Stenosarchaea group</taxon>
        <taxon>Halobacteria</taxon>
        <taxon>Halobacteriales</taxon>
        <taxon>Natrialbaceae</taxon>
        <taxon>Haloterrigena</taxon>
    </lineage>
</organism>
<dbReference type="AlphaFoldDB" id="A0A8A2VC23"/>
<dbReference type="EMBL" id="CP071462">
    <property type="protein sequence ID" value="QSW97725.1"/>
    <property type="molecule type" value="Genomic_DNA"/>
</dbReference>
<dbReference type="InterPro" id="IPR050222">
    <property type="entry name" value="MATE_MdtK"/>
</dbReference>
<proteinExistence type="predicted"/>
<evidence type="ECO:0000256" key="10">
    <source>
        <dbReference type="SAM" id="Phobius"/>
    </source>
</evidence>
<dbReference type="CDD" id="cd13137">
    <property type="entry name" value="MATE_NorM_like"/>
    <property type="match status" value="1"/>
</dbReference>
<evidence type="ECO:0000256" key="9">
    <source>
        <dbReference type="ARBA" id="ARBA00031636"/>
    </source>
</evidence>
<dbReference type="GO" id="GO:0006811">
    <property type="term" value="P:monoatomic ion transport"/>
    <property type="evidence" value="ECO:0007669"/>
    <property type="project" value="UniProtKB-KW"/>
</dbReference>
<evidence type="ECO:0000256" key="1">
    <source>
        <dbReference type="ARBA" id="ARBA00004651"/>
    </source>
</evidence>
<feature type="transmembrane region" description="Helical" evidence="10">
    <location>
        <begin position="281"/>
        <end position="302"/>
    </location>
</feature>
<keyword evidence="7" id="KW-0406">Ion transport</keyword>
<keyword evidence="5 10" id="KW-0812">Transmembrane</keyword>
<keyword evidence="12" id="KW-1185">Reference proteome</keyword>
<evidence type="ECO:0000256" key="7">
    <source>
        <dbReference type="ARBA" id="ARBA00023065"/>
    </source>
</evidence>
<dbReference type="Pfam" id="PF01554">
    <property type="entry name" value="MatE"/>
    <property type="match status" value="2"/>
</dbReference>
<feature type="transmembrane region" description="Helical" evidence="10">
    <location>
        <begin position="150"/>
        <end position="168"/>
    </location>
</feature>